<dbReference type="RefSeq" id="WP_174757343.1">
    <property type="nucleotide sequence ID" value="NZ_BSOV01000023.1"/>
</dbReference>
<proteinExistence type="predicted"/>
<name>A0A6N1AM57_9PROT</name>
<protein>
    <submittedName>
        <fullName evidence="2">Uncharacterized protein</fullName>
    </submittedName>
</protein>
<accession>A0A6N1AM57</accession>
<keyword evidence="3" id="KW-1185">Reference proteome</keyword>
<feature type="transmembrane region" description="Helical" evidence="1">
    <location>
        <begin position="32"/>
        <end position="53"/>
    </location>
</feature>
<gene>
    <name evidence="2" type="ORF">HUE56_21835</name>
</gene>
<dbReference type="AlphaFoldDB" id="A0A6N1AM57"/>
<evidence type="ECO:0000313" key="2">
    <source>
        <dbReference type="EMBL" id="QKS52985.1"/>
    </source>
</evidence>
<evidence type="ECO:0000313" key="3">
    <source>
        <dbReference type="Proteomes" id="UP000509702"/>
    </source>
</evidence>
<keyword evidence="1" id="KW-0812">Transmembrane</keyword>
<keyword evidence="1" id="KW-0472">Membrane</keyword>
<reference evidence="2 3" key="1">
    <citation type="submission" date="2020-06" db="EMBL/GenBank/DDBJ databases">
        <title>Complete genome of Azosprillum oryzae KACC14407.</title>
        <authorList>
            <person name="Kim M."/>
            <person name="Park Y.-J."/>
            <person name="Shin J.-H."/>
        </authorList>
    </citation>
    <scope>NUCLEOTIDE SEQUENCE [LARGE SCALE GENOMIC DNA]</scope>
    <source>
        <strain evidence="2 3">KACC 14407</strain>
    </source>
</reference>
<organism evidence="2 3">
    <name type="scientific">Azospirillum oryzae</name>
    <dbReference type="NCBI Taxonomy" id="286727"/>
    <lineage>
        <taxon>Bacteria</taxon>
        <taxon>Pseudomonadati</taxon>
        <taxon>Pseudomonadota</taxon>
        <taxon>Alphaproteobacteria</taxon>
        <taxon>Rhodospirillales</taxon>
        <taxon>Azospirillaceae</taxon>
        <taxon>Azospirillum</taxon>
    </lineage>
</organism>
<evidence type="ECO:0000256" key="1">
    <source>
        <dbReference type="SAM" id="Phobius"/>
    </source>
</evidence>
<dbReference type="Proteomes" id="UP000509702">
    <property type="component" value="Chromosome"/>
</dbReference>
<sequence>MSDFSDFRRRYGGDRFNTAQARPTMRRVRNYLATRPSESWLFFFAGIVAGAILG</sequence>
<dbReference type="KEGG" id="aoz:HUE56_21835"/>
<keyword evidence="1" id="KW-1133">Transmembrane helix</keyword>
<dbReference type="EMBL" id="CP054619">
    <property type="protein sequence ID" value="QKS52985.1"/>
    <property type="molecule type" value="Genomic_DNA"/>
</dbReference>